<name>A0AAD5TTR0_9FUNG</name>
<dbReference type="CDD" id="cd07440">
    <property type="entry name" value="RGS"/>
    <property type="match status" value="1"/>
</dbReference>
<evidence type="ECO:0000313" key="2">
    <source>
        <dbReference type="EMBL" id="KAJ3203780.1"/>
    </source>
</evidence>
<evidence type="ECO:0000313" key="3">
    <source>
        <dbReference type="Proteomes" id="UP001211065"/>
    </source>
</evidence>
<dbReference type="PANTHER" id="PTHR10845:SF192">
    <property type="entry name" value="DOUBLE HIT, ISOFORM B"/>
    <property type="match status" value="1"/>
</dbReference>
<feature type="domain" description="RGS" evidence="1">
    <location>
        <begin position="55"/>
        <end position="174"/>
    </location>
</feature>
<proteinExistence type="predicted"/>
<gene>
    <name evidence="2" type="ORF">HK099_001377</name>
</gene>
<evidence type="ECO:0000259" key="1">
    <source>
        <dbReference type="PROSITE" id="PS50132"/>
    </source>
</evidence>
<reference evidence="2" key="1">
    <citation type="submission" date="2020-05" db="EMBL/GenBank/DDBJ databases">
        <title>Phylogenomic resolution of chytrid fungi.</title>
        <authorList>
            <person name="Stajich J.E."/>
            <person name="Amses K."/>
            <person name="Simmons R."/>
            <person name="Seto K."/>
            <person name="Myers J."/>
            <person name="Bonds A."/>
            <person name="Quandt C.A."/>
            <person name="Barry K."/>
            <person name="Liu P."/>
            <person name="Grigoriev I."/>
            <person name="Longcore J.E."/>
            <person name="James T.Y."/>
        </authorList>
    </citation>
    <scope>NUCLEOTIDE SEQUENCE</scope>
    <source>
        <strain evidence="2">JEL0476</strain>
    </source>
</reference>
<accession>A0AAD5TTR0</accession>
<dbReference type="InterPro" id="IPR044926">
    <property type="entry name" value="RGS_subdomain_2"/>
</dbReference>
<dbReference type="PROSITE" id="PS50132">
    <property type="entry name" value="RGS"/>
    <property type="match status" value="1"/>
</dbReference>
<dbReference type="Pfam" id="PF00615">
    <property type="entry name" value="RGS"/>
    <property type="match status" value="1"/>
</dbReference>
<protein>
    <recommendedName>
        <fullName evidence="1">RGS domain-containing protein</fullName>
    </recommendedName>
</protein>
<dbReference type="SUPFAM" id="SSF48097">
    <property type="entry name" value="Regulator of G-protein signaling, RGS"/>
    <property type="match status" value="1"/>
</dbReference>
<dbReference type="AlphaFoldDB" id="A0AAD5TTR0"/>
<dbReference type="EMBL" id="JADGJW010001381">
    <property type="protein sequence ID" value="KAJ3203780.1"/>
    <property type="molecule type" value="Genomic_DNA"/>
</dbReference>
<dbReference type="InterPro" id="IPR016137">
    <property type="entry name" value="RGS"/>
</dbReference>
<dbReference type="Gene3D" id="1.10.167.10">
    <property type="entry name" value="Regulator of G-protein Signalling 4, domain 2"/>
    <property type="match status" value="1"/>
</dbReference>
<sequence length="253" mass="29106">MTLSIDACYLRPTSLLLGTKDSYKESTAKRSKKLENFFGSAPPLDISVTDIKKNGLSAILLSRVPLAYFLYQILQEHSCENLFFLLEVDHYESTEFNSINHQRQAAHHICETYLSKNSHFEINVDQKISNQTIENIKSDEILKYAFSSARMAILLLLENSFQTFTKSDVYKRMEKEIGCSGLYTSEGRESAVFLLKKHLKKMPQSTEGPSLRRTLLIKHMVQEFCFVMLDIDMQSLDDKKSSGFSNWMSRRLS</sequence>
<keyword evidence="3" id="KW-1185">Reference proteome</keyword>
<dbReference type="Proteomes" id="UP001211065">
    <property type="component" value="Unassembled WGS sequence"/>
</dbReference>
<dbReference type="SMART" id="SM00315">
    <property type="entry name" value="RGS"/>
    <property type="match status" value="1"/>
</dbReference>
<comment type="caution">
    <text evidence="2">The sequence shown here is derived from an EMBL/GenBank/DDBJ whole genome shotgun (WGS) entry which is preliminary data.</text>
</comment>
<organism evidence="2 3">
    <name type="scientific">Clydaea vesicula</name>
    <dbReference type="NCBI Taxonomy" id="447962"/>
    <lineage>
        <taxon>Eukaryota</taxon>
        <taxon>Fungi</taxon>
        <taxon>Fungi incertae sedis</taxon>
        <taxon>Chytridiomycota</taxon>
        <taxon>Chytridiomycota incertae sedis</taxon>
        <taxon>Chytridiomycetes</taxon>
        <taxon>Lobulomycetales</taxon>
        <taxon>Lobulomycetaceae</taxon>
        <taxon>Clydaea</taxon>
    </lineage>
</organism>
<dbReference type="PANTHER" id="PTHR10845">
    <property type="entry name" value="REGULATOR OF G PROTEIN SIGNALING"/>
    <property type="match status" value="1"/>
</dbReference>
<dbReference type="InterPro" id="IPR036305">
    <property type="entry name" value="RGS_sf"/>
</dbReference>